<accession>A0A3R9PWA0</accession>
<dbReference type="OrthoDB" id="9806009at2"/>
<gene>
    <name evidence="5" type="ORF">EI291_14810</name>
</gene>
<feature type="signal peptide" evidence="3">
    <location>
        <begin position="1"/>
        <end position="22"/>
    </location>
</feature>
<dbReference type="GO" id="GO:0016798">
    <property type="term" value="F:hydrolase activity, acting on glycosyl bonds"/>
    <property type="evidence" value="ECO:0007669"/>
    <property type="project" value="UniProtKB-KW"/>
</dbReference>
<comment type="caution">
    <text evidence="5">The sequence shown here is derived from an EMBL/GenBank/DDBJ whole genome shotgun (WGS) entry which is preliminary data.</text>
</comment>
<dbReference type="Gene3D" id="2.60.40.1180">
    <property type="entry name" value="Golgi alpha-mannosidase II"/>
    <property type="match status" value="1"/>
</dbReference>
<dbReference type="Pfam" id="PF00128">
    <property type="entry name" value="Alpha-amylase"/>
    <property type="match status" value="2"/>
</dbReference>
<feature type="domain" description="Glycosyl hydrolase family 13 catalytic" evidence="4">
    <location>
        <begin position="38"/>
        <end position="530"/>
    </location>
</feature>
<dbReference type="PANTHER" id="PTHR10357:SF210">
    <property type="entry name" value="MALTODEXTRIN GLUCOSIDASE"/>
    <property type="match status" value="1"/>
</dbReference>
<dbReference type="PANTHER" id="PTHR10357">
    <property type="entry name" value="ALPHA-AMYLASE FAMILY MEMBER"/>
    <property type="match status" value="1"/>
</dbReference>
<dbReference type="Proteomes" id="UP000273500">
    <property type="component" value="Unassembled WGS sequence"/>
</dbReference>
<dbReference type="CDD" id="cd11338">
    <property type="entry name" value="AmyAc_CMD"/>
    <property type="match status" value="1"/>
</dbReference>
<evidence type="ECO:0000256" key="1">
    <source>
        <dbReference type="ARBA" id="ARBA00022801"/>
    </source>
</evidence>
<dbReference type="SUPFAM" id="SSF51445">
    <property type="entry name" value="(Trans)glycosidases"/>
    <property type="match status" value="1"/>
</dbReference>
<evidence type="ECO:0000259" key="4">
    <source>
        <dbReference type="SMART" id="SM00642"/>
    </source>
</evidence>
<dbReference type="GO" id="GO:0005975">
    <property type="term" value="P:carbohydrate metabolic process"/>
    <property type="evidence" value="ECO:0007669"/>
    <property type="project" value="InterPro"/>
</dbReference>
<keyword evidence="3" id="KW-0732">Signal</keyword>
<reference evidence="5 6" key="1">
    <citation type="submission" date="2018-12" db="EMBL/GenBank/DDBJ databases">
        <authorList>
            <person name="Feng G."/>
            <person name="Zhu H."/>
        </authorList>
    </citation>
    <scope>NUCLEOTIDE SEQUENCE [LARGE SCALE GENOMIC DNA]</scope>
    <source>
        <strain evidence="5 6">KCTC 12533</strain>
    </source>
</reference>
<dbReference type="RefSeq" id="WP_125421454.1">
    <property type="nucleotide sequence ID" value="NZ_RWIT01000008.1"/>
</dbReference>
<dbReference type="AlphaFoldDB" id="A0A3R9PWA0"/>
<dbReference type="InterPro" id="IPR017853">
    <property type="entry name" value="GH"/>
</dbReference>
<dbReference type="InterPro" id="IPR013780">
    <property type="entry name" value="Glyco_hydro_b"/>
</dbReference>
<dbReference type="Gene3D" id="3.90.400.10">
    <property type="entry name" value="Oligo-1,6-glucosidase, Domain 2"/>
    <property type="match status" value="1"/>
</dbReference>
<dbReference type="SMART" id="SM00642">
    <property type="entry name" value="Aamy"/>
    <property type="match status" value="1"/>
</dbReference>
<evidence type="ECO:0000256" key="2">
    <source>
        <dbReference type="ARBA" id="ARBA00023295"/>
    </source>
</evidence>
<name>A0A3R9PWA0_9BACT</name>
<dbReference type="EMBL" id="RWIT01000008">
    <property type="protein sequence ID" value="RSK47526.1"/>
    <property type="molecule type" value="Genomic_DNA"/>
</dbReference>
<dbReference type="Gene3D" id="3.20.20.80">
    <property type="entry name" value="Glycosidases"/>
    <property type="match status" value="2"/>
</dbReference>
<organism evidence="5 6">
    <name type="scientific">Hymenobacter rigui</name>
    <dbReference type="NCBI Taxonomy" id="334424"/>
    <lineage>
        <taxon>Bacteria</taxon>
        <taxon>Pseudomonadati</taxon>
        <taxon>Bacteroidota</taxon>
        <taxon>Cytophagia</taxon>
        <taxon>Cytophagales</taxon>
        <taxon>Hymenobacteraceae</taxon>
        <taxon>Hymenobacter</taxon>
    </lineage>
</organism>
<evidence type="ECO:0000313" key="5">
    <source>
        <dbReference type="EMBL" id="RSK47526.1"/>
    </source>
</evidence>
<sequence>MKNILRLLPLLTLLAAPAAARAATPTPPTWARDAVWYQIFVERFANGDPTNDPTPATMAGVLPVPAGWSVTPWTHNWYAPEPWAKAAGLSHNDNMTLRRFGGDLQGVLDKLDYLQQLGVTALFLNPINDAPSLHKYDARHYHHVDVNFGPDPAGDLRLMAQENPNDPATWRWTAADRLFLKLIAEVHRRGMRLILDYSWNHTGTQFWAWQDVVQRQQQSAFRDWYAVDAFDNPATAPNEFAYTGWAGVPSLPEIKKIDVPVPRRSGHPYEGQLNPGAKAHVLATTRRWLAPDGDVTRGLDGYRLDVADQLPMGFWREYHQFVKGINPQAYLVGEIWWEAFPGRLMNPVPYTGAAGVFDAVMFYQAYRPARSFFAKNTADHLDAAGLRDSLQLQWNRLPVATRQAMMNVSSSHDTPRLLSDFYNPNQYKLRATPHDDPAYRTSRPDAETYQRLRLYLLHQYTSLGAPQIWNGEEMGMWGADDPDCRKPLTWPGLSFEPETRHNYQPGPSPTDPIGFNKEQFAYYQQLIRLRKTHPVLRTGELEFLTAQGGQLAYRRYDKQQPSRQIVVLFNMGAAPATFRLPAAGRWTNLLTQARTSGATAEVPPLSGLVLGQ</sequence>
<keyword evidence="6" id="KW-1185">Reference proteome</keyword>
<protein>
    <submittedName>
        <fullName evidence="5">DUF3459 domain-containing protein</fullName>
    </submittedName>
</protein>
<feature type="chain" id="PRO_5018558967" evidence="3">
    <location>
        <begin position="23"/>
        <end position="612"/>
    </location>
</feature>
<keyword evidence="1" id="KW-0378">Hydrolase</keyword>
<proteinExistence type="predicted"/>
<evidence type="ECO:0000313" key="6">
    <source>
        <dbReference type="Proteomes" id="UP000273500"/>
    </source>
</evidence>
<dbReference type="InterPro" id="IPR045857">
    <property type="entry name" value="O16G_dom_2"/>
</dbReference>
<keyword evidence="2" id="KW-0326">Glycosidase</keyword>
<evidence type="ECO:0000256" key="3">
    <source>
        <dbReference type="SAM" id="SignalP"/>
    </source>
</evidence>
<dbReference type="SUPFAM" id="SSF51011">
    <property type="entry name" value="Glycosyl hydrolase domain"/>
    <property type="match status" value="1"/>
</dbReference>
<dbReference type="InterPro" id="IPR006047">
    <property type="entry name" value="GH13_cat_dom"/>
</dbReference>